<dbReference type="Gene3D" id="1.10.8.60">
    <property type="match status" value="1"/>
</dbReference>
<dbReference type="SUPFAM" id="SSF52172">
    <property type="entry name" value="CheY-like"/>
    <property type="match status" value="1"/>
</dbReference>
<organism evidence="9 10">
    <name type="scientific">Agaribacillus aureus</name>
    <dbReference type="NCBI Taxonomy" id="3051825"/>
    <lineage>
        <taxon>Bacteria</taxon>
        <taxon>Pseudomonadati</taxon>
        <taxon>Bacteroidota</taxon>
        <taxon>Cytophagia</taxon>
        <taxon>Cytophagales</taxon>
        <taxon>Splendidivirgaceae</taxon>
        <taxon>Agaribacillus</taxon>
    </lineage>
</organism>
<sequence length="468" mass="53997">MSDKKYNILYVDDEPSNLKAFRATFKWDFNIFLAESGREGLEILKQNQVEVVIADQRMPEMTGFEFFKTLIKDFPDPTRIILTGYSDMGVLIKAINECGIYQYLTKPWNENELKHVLDRACENYQLRTDNKKLIRDLKIANDKLTEENFYLREEIKLDHDFNHIVTQSPKFREVLQNVEKVANTKTSVLITGESGTGKELLARALHNISNRSEYPLIKVNCAALPRELIESELFGHEKGAFTGAIATRKGKFELADKGTIFLDEIGEMPIDLQTKLLRVLQESEIQRLGSEKTYQIDVRVIAATNRQLDQAINKGEFRDDLYYRLNVFPIHIPPLRERAEDIPVLVNFFLQKYEPIVGKSIHKIPKKVLKNLTSYHWPGNVRELENIIERSMILSPGNTLKFMDLESKKPAAKTTENFLTMEEAEKQHILKALELSRWKVSGKNGAAELLNMNAKTLFFRMNKLGIKK</sequence>
<gene>
    <name evidence="9" type="ORF">QQ020_22400</name>
</gene>
<evidence type="ECO:0000313" key="10">
    <source>
        <dbReference type="Proteomes" id="UP001172083"/>
    </source>
</evidence>
<dbReference type="Pfam" id="PF00072">
    <property type="entry name" value="Response_reg"/>
    <property type="match status" value="1"/>
</dbReference>
<keyword evidence="3" id="KW-0805">Transcription regulation</keyword>
<keyword evidence="2" id="KW-0067">ATP-binding</keyword>
<dbReference type="CDD" id="cd00009">
    <property type="entry name" value="AAA"/>
    <property type="match status" value="1"/>
</dbReference>
<evidence type="ECO:0000313" key="9">
    <source>
        <dbReference type="EMBL" id="MDN5214848.1"/>
    </source>
</evidence>
<evidence type="ECO:0000259" key="7">
    <source>
        <dbReference type="PROSITE" id="PS50045"/>
    </source>
</evidence>
<dbReference type="InterPro" id="IPR025662">
    <property type="entry name" value="Sigma_54_int_dom_ATP-bd_1"/>
</dbReference>
<keyword evidence="4" id="KW-0238">DNA-binding</keyword>
<dbReference type="InterPro" id="IPR058031">
    <property type="entry name" value="AAA_lid_NorR"/>
</dbReference>
<protein>
    <submittedName>
        <fullName evidence="9">Sigma-54 dependent transcriptional regulator</fullName>
    </submittedName>
</protein>
<dbReference type="InterPro" id="IPR027417">
    <property type="entry name" value="P-loop_NTPase"/>
</dbReference>
<evidence type="ECO:0000256" key="5">
    <source>
        <dbReference type="ARBA" id="ARBA00023163"/>
    </source>
</evidence>
<dbReference type="PROSITE" id="PS50045">
    <property type="entry name" value="SIGMA54_INTERACT_4"/>
    <property type="match status" value="1"/>
</dbReference>
<dbReference type="InterPro" id="IPR002197">
    <property type="entry name" value="HTH_Fis"/>
</dbReference>
<feature type="modified residue" description="4-aspartylphosphate" evidence="6">
    <location>
        <position position="55"/>
    </location>
</feature>
<dbReference type="SMART" id="SM00448">
    <property type="entry name" value="REC"/>
    <property type="match status" value="1"/>
</dbReference>
<evidence type="ECO:0000256" key="2">
    <source>
        <dbReference type="ARBA" id="ARBA00022840"/>
    </source>
</evidence>
<dbReference type="PANTHER" id="PTHR32071">
    <property type="entry name" value="TRANSCRIPTIONAL REGULATORY PROTEIN"/>
    <property type="match status" value="1"/>
</dbReference>
<dbReference type="PROSITE" id="PS00675">
    <property type="entry name" value="SIGMA54_INTERACT_1"/>
    <property type="match status" value="1"/>
</dbReference>
<evidence type="ECO:0000256" key="6">
    <source>
        <dbReference type="PROSITE-ProRule" id="PRU00169"/>
    </source>
</evidence>
<dbReference type="Gene3D" id="3.40.50.2300">
    <property type="match status" value="1"/>
</dbReference>
<dbReference type="InterPro" id="IPR009057">
    <property type="entry name" value="Homeodomain-like_sf"/>
</dbReference>
<dbReference type="SMART" id="SM00382">
    <property type="entry name" value="AAA"/>
    <property type="match status" value="1"/>
</dbReference>
<dbReference type="InterPro" id="IPR025944">
    <property type="entry name" value="Sigma_54_int_dom_CS"/>
</dbReference>
<keyword evidence="5" id="KW-0804">Transcription</keyword>
<dbReference type="InterPro" id="IPR011006">
    <property type="entry name" value="CheY-like_superfamily"/>
</dbReference>
<dbReference type="Gene3D" id="3.40.50.300">
    <property type="entry name" value="P-loop containing nucleotide triphosphate hydrolases"/>
    <property type="match status" value="1"/>
</dbReference>
<comment type="caution">
    <text evidence="9">The sequence shown here is derived from an EMBL/GenBank/DDBJ whole genome shotgun (WGS) entry which is preliminary data.</text>
</comment>
<dbReference type="PROSITE" id="PS50110">
    <property type="entry name" value="RESPONSE_REGULATORY"/>
    <property type="match status" value="1"/>
</dbReference>
<dbReference type="PROSITE" id="PS00676">
    <property type="entry name" value="SIGMA54_INTERACT_2"/>
    <property type="match status" value="1"/>
</dbReference>
<feature type="domain" description="Response regulatory" evidence="8">
    <location>
        <begin position="7"/>
        <end position="121"/>
    </location>
</feature>
<dbReference type="CDD" id="cd17569">
    <property type="entry name" value="REC_HupR-like"/>
    <property type="match status" value="1"/>
</dbReference>
<name>A0ABT8LEX4_9BACT</name>
<evidence type="ECO:0000259" key="8">
    <source>
        <dbReference type="PROSITE" id="PS50110"/>
    </source>
</evidence>
<dbReference type="InterPro" id="IPR003593">
    <property type="entry name" value="AAA+_ATPase"/>
</dbReference>
<proteinExistence type="predicted"/>
<dbReference type="InterPro" id="IPR001789">
    <property type="entry name" value="Sig_transdc_resp-reg_receiver"/>
</dbReference>
<dbReference type="PANTHER" id="PTHR32071:SF117">
    <property type="entry name" value="PTS-DEPENDENT DIHYDROXYACETONE KINASE OPERON REGULATORY PROTEIN-RELATED"/>
    <property type="match status" value="1"/>
</dbReference>
<dbReference type="RefSeq" id="WP_346760186.1">
    <property type="nucleotide sequence ID" value="NZ_JAUJEB010000005.1"/>
</dbReference>
<dbReference type="PROSITE" id="PS00688">
    <property type="entry name" value="SIGMA54_INTERACT_3"/>
    <property type="match status" value="1"/>
</dbReference>
<accession>A0ABT8LEX4</accession>
<evidence type="ECO:0000256" key="1">
    <source>
        <dbReference type="ARBA" id="ARBA00022741"/>
    </source>
</evidence>
<dbReference type="SUPFAM" id="SSF52540">
    <property type="entry name" value="P-loop containing nucleoside triphosphate hydrolases"/>
    <property type="match status" value="1"/>
</dbReference>
<dbReference type="Pfam" id="PF00158">
    <property type="entry name" value="Sigma54_activat"/>
    <property type="match status" value="1"/>
</dbReference>
<reference evidence="9" key="1">
    <citation type="submission" date="2023-06" db="EMBL/GenBank/DDBJ databases">
        <title>Genomic of Agaribacillus aureum.</title>
        <authorList>
            <person name="Wang G."/>
        </authorList>
    </citation>
    <scope>NUCLEOTIDE SEQUENCE</scope>
    <source>
        <strain evidence="9">BMA12</strain>
    </source>
</reference>
<keyword evidence="1" id="KW-0547">Nucleotide-binding</keyword>
<dbReference type="SUPFAM" id="SSF46689">
    <property type="entry name" value="Homeodomain-like"/>
    <property type="match status" value="1"/>
</dbReference>
<dbReference type="Pfam" id="PF25601">
    <property type="entry name" value="AAA_lid_14"/>
    <property type="match status" value="1"/>
</dbReference>
<dbReference type="Proteomes" id="UP001172083">
    <property type="component" value="Unassembled WGS sequence"/>
</dbReference>
<evidence type="ECO:0000256" key="3">
    <source>
        <dbReference type="ARBA" id="ARBA00023015"/>
    </source>
</evidence>
<dbReference type="InterPro" id="IPR025943">
    <property type="entry name" value="Sigma_54_int_dom_ATP-bd_2"/>
</dbReference>
<dbReference type="InterPro" id="IPR002078">
    <property type="entry name" value="Sigma_54_int"/>
</dbReference>
<evidence type="ECO:0000256" key="4">
    <source>
        <dbReference type="ARBA" id="ARBA00023125"/>
    </source>
</evidence>
<keyword evidence="10" id="KW-1185">Reference proteome</keyword>
<dbReference type="Pfam" id="PF02954">
    <property type="entry name" value="HTH_8"/>
    <property type="match status" value="1"/>
</dbReference>
<dbReference type="EMBL" id="JAUJEB010000005">
    <property type="protein sequence ID" value="MDN5214848.1"/>
    <property type="molecule type" value="Genomic_DNA"/>
</dbReference>
<feature type="domain" description="Sigma-54 factor interaction" evidence="7">
    <location>
        <begin position="164"/>
        <end position="393"/>
    </location>
</feature>
<dbReference type="Gene3D" id="1.10.10.60">
    <property type="entry name" value="Homeodomain-like"/>
    <property type="match status" value="1"/>
</dbReference>
<keyword evidence="6" id="KW-0597">Phosphoprotein</keyword>